<protein>
    <submittedName>
        <fullName evidence="1">Uncharacterized protein</fullName>
    </submittedName>
</protein>
<name>A0A2P2L604_RHIMU</name>
<reference evidence="1" key="1">
    <citation type="submission" date="2018-02" db="EMBL/GenBank/DDBJ databases">
        <title>Rhizophora mucronata_Transcriptome.</title>
        <authorList>
            <person name="Meera S.P."/>
            <person name="Sreeshan A."/>
            <person name="Augustine A."/>
        </authorList>
    </citation>
    <scope>NUCLEOTIDE SEQUENCE</scope>
    <source>
        <tissue evidence="1">Leaf</tissue>
    </source>
</reference>
<dbReference type="EMBL" id="GGEC01032897">
    <property type="protein sequence ID" value="MBX13381.1"/>
    <property type="molecule type" value="Transcribed_RNA"/>
</dbReference>
<sequence length="53" mass="6119">MRHNHQRLLDPSTRTNNNMHNLRCSDSLLYSHCPCNWFLTIESNPLGIVLALA</sequence>
<organism evidence="1">
    <name type="scientific">Rhizophora mucronata</name>
    <name type="common">Asiatic mangrove</name>
    <dbReference type="NCBI Taxonomy" id="61149"/>
    <lineage>
        <taxon>Eukaryota</taxon>
        <taxon>Viridiplantae</taxon>
        <taxon>Streptophyta</taxon>
        <taxon>Embryophyta</taxon>
        <taxon>Tracheophyta</taxon>
        <taxon>Spermatophyta</taxon>
        <taxon>Magnoliopsida</taxon>
        <taxon>eudicotyledons</taxon>
        <taxon>Gunneridae</taxon>
        <taxon>Pentapetalae</taxon>
        <taxon>rosids</taxon>
        <taxon>fabids</taxon>
        <taxon>Malpighiales</taxon>
        <taxon>Rhizophoraceae</taxon>
        <taxon>Rhizophora</taxon>
    </lineage>
</organism>
<evidence type="ECO:0000313" key="1">
    <source>
        <dbReference type="EMBL" id="MBX13381.1"/>
    </source>
</evidence>
<proteinExistence type="predicted"/>
<accession>A0A2P2L604</accession>
<dbReference type="AlphaFoldDB" id="A0A2P2L604"/>